<sequence>MKAIPTKILLVEDDPNLGQLLKEYLEIKGFLVNLATDGEQAFGIFRQQGFDLCIFDVMLPKKDGFSLAKEVRISNKQIPIIFLTAKCLKEDTLEGLRIGADDYMTKPFSMEELLLRMKAILRRSSHTLEASREVSHFAIGTYQFDYEQQCLRKDTVSIKLTSKESELLKLLCININHTLERTLALKMIWQDDTYFNARSMDVYITKLRKYLKDDPSIEIVNVHGTGYKLMVLNSLLNV</sequence>
<name>A0A6C0GEN6_9BACT</name>
<dbReference type="AlphaFoldDB" id="A0A6C0GEN6"/>
<accession>A0A6C0GEN6</accession>
<dbReference type="GO" id="GO:0006355">
    <property type="term" value="P:regulation of DNA-templated transcription"/>
    <property type="evidence" value="ECO:0007669"/>
    <property type="project" value="InterPro"/>
</dbReference>
<dbReference type="InterPro" id="IPR011006">
    <property type="entry name" value="CheY-like_superfamily"/>
</dbReference>
<dbReference type="CDD" id="cd17574">
    <property type="entry name" value="REC_OmpR"/>
    <property type="match status" value="1"/>
</dbReference>
<evidence type="ECO:0000313" key="8">
    <source>
        <dbReference type="EMBL" id="QHT66284.1"/>
    </source>
</evidence>
<dbReference type="Pfam" id="PF00072">
    <property type="entry name" value="Response_reg"/>
    <property type="match status" value="1"/>
</dbReference>
<evidence type="ECO:0000256" key="1">
    <source>
        <dbReference type="ARBA" id="ARBA00022553"/>
    </source>
</evidence>
<dbReference type="SUPFAM" id="SSF52172">
    <property type="entry name" value="CheY-like"/>
    <property type="match status" value="1"/>
</dbReference>
<dbReference type="GO" id="GO:0000156">
    <property type="term" value="F:phosphorelay response regulator activity"/>
    <property type="evidence" value="ECO:0007669"/>
    <property type="project" value="TreeGrafter"/>
</dbReference>
<dbReference type="SUPFAM" id="SSF46894">
    <property type="entry name" value="C-terminal effector domain of the bipartite response regulators"/>
    <property type="match status" value="1"/>
</dbReference>
<feature type="domain" description="OmpR/PhoB-type" evidence="7">
    <location>
        <begin position="134"/>
        <end position="231"/>
    </location>
</feature>
<evidence type="ECO:0000256" key="4">
    <source>
        <dbReference type="PROSITE-ProRule" id="PRU00169"/>
    </source>
</evidence>
<feature type="DNA-binding region" description="OmpR/PhoB-type" evidence="5">
    <location>
        <begin position="134"/>
        <end position="231"/>
    </location>
</feature>
<dbReference type="InterPro" id="IPR001789">
    <property type="entry name" value="Sig_transdc_resp-reg_receiver"/>
</dbReference>
<keyword evidence="9" id="KW-1185">Reference proteome</keyword>
<evidence type="ECO:0000313" key="9">
    <source>
        <dbReference type="Proteomes" id="UP000480178"/>
    </source>
</evidence>
<dbReference type="CDD" id="cd00383">
    <property type="entry name" value="trans_reg_C"/>
    <property type="match status" value="1"/>
</dbReference>
<dbReference type="InterPro" id="IPR039420">
    <property type="entry name" value="WalR-like"/>
</dbReference>
<evidence type="ECO:0000256" key="3">
    <source>
        <dbReference type="ARBA" id="ARBA00023125"/>
    </source>
</evidence>
<dbReference type="SMART" id="SM00862">
    <property type="entry name" value="Trans_reg_C"/>
    <property type="match status" value="1"/>
</dbReference>
<feature type="domain" description="Response regulatory" evidence="6">
    <location>
        <begin position="7"/>
        <end position="121"/>
    </location>
</feature>
<gene>
    <name evidence="8" type="ORF">GXP67_06235</name>
</gene>
<dbReference type="FunFam" id="3.40.50.2300:FF:000073">
    <property type="entry name" value="DNA-binding response regulator RprY"/>
    <property type="match status" value="1"/>
</dbReference>
<dbReference type="Gene3D" id="6.10.250.690">
    <property type="match status" value="1"/>
</dbReference>
<protein>
    <submittedName>
        <fullName evidence="8">Response regulator transcription factor</fullName>
    </submittedName>
</protein>
<keyword evidence="3 5" id="KW-0238">DNA-binding</keyword>
<keyword evidence="2" id="KW-0902">Two-component regulatory system</keyword>
<evidence type="ECO:0000256" key="2">
    <source>
        <dbReference type="ARBA" id="ARBA00023012"/>
    </source>
</evidence>
<dbReference type="SMART" id="SM00448">
    <property type="entry name" value="REC"/>
    <property type="match status" value="1"/>
</dbReference>
<dbReference type="PANTHER" id="PTHR48111:SF40">
    <property type="entry name" value="PHOSPHATE REGULON TRANSCRIPTIONAL REGULATORY PROTEIN PHOB"/>
    <property type="match status" value="1"/>
</dbReference>
<evidence type="ECO:0000259" key="7">
    <source>
        <dbReference type="PROSITE" id="PS51755"/>
    </source>
</evidence>
<dbReference type="EMBL" id="CP048222">
    <property type="protein sequence ID" value="QHT66284.1"/>
    <property type="molecule type" value="Genomic_DNA"/>
</dbReference>
<dbReference type="Pfam" id="PF00486">
    <property type="entry name" value="Trans_reg_C"/>
    <property type="match status" value="1"/>
</dbReference>
<dbReference type="GO" id="GO:0032993">
    <property type="term" value="C:protein-DNA complex"/>
    <property type="evidence" value="ECO:0007669"/>
    <property type="project" value="TreeGrafter"/>
</dbReference>
<dbReference type="InterPro" id="IPR016032">
    <property type="entry name" value="Sig_transdc_resp-reg_C-effctor"/>
</dbReference>
<dbReference type="PROSITE" id="PS50110">
    <property type="entry name" value="RESPONSE_REGULATORY"/>
    <property type="match status" value="1"/>
</dbReference>
<reference evidence="8 9" key="1">
    <citation type="submission" date="2020-01" db="EMBL/GenBank/DDBJ databases">
        <authorList>
            <person name="Kim M.K."/>
        </authorList>
    </citation>
    <scope>NUCLEOTIDE SEQUENCE [LARGE SCALE GENOMIC DNA]</scope>
    <source>
        <strain evidence="8 9">172606-1</strain>
    </source>
</reference>
<dbReference type="RefSeq" id="WP_162442347.1">
    <property type="nucleotide sequence ID" value="NZ_CP048222.1"/>
</dbReference>
<dbReference type="KEGG" id="rhoz:GXP67_06235"/>
<evidence type="ECO:0000259" key="6">
    <source>
        <dbReference type="PROSITE" id="PS50110"/>
    </source>
</evidence>
<feature type="modified residue" description="4-aspartylphosphate" evidence="4">
    <location>
        <position position="56"/>
    </location>
</feature>
<dbReference type="PANTHER" id="PTHR48111">
    <property type="entry name" value="REGULATOR OF RPOS"/>
    <property type="match status" value="1"/>
</dbReference>
<evidence type="ECO:0000256" key="5">
    <source>
        <dbReference type="PROSITE-ProRule" id="PRU01091"/>
    </source>
</evidence>
<dbReference type="PROSITE" id="PS51755">
    <property type="entry name" value="OMPR_PHOB"/>
    <property type="match status" value="1"/>
</dbReference>
<dbReference type="GO" id="GO:0005829">
    <property type="term" value="C:cytosol"/>
    <property type="evidence" value="ECO:0007669"/>
    <property type="project" value="TreeGrafter"/>
</dbReference>
<dbReference type="Gene3D" id="3.40.50.2300">
    <property type="match status" value="1"/>
</dbReference>
<keyword evidence="1 4" id="KW-0597">Phosphoprotein</keyword>
<dbReference type="InterPro" id="IPR036388">
    <property type="entry name" value="WH-like_DNA-bd_sf"/>
</dbReference>
<dbReference type="Proteomes" id="UP000480178">
    <property type="component" value="Chromosome"/>
</dbReference>
<proteinExistence type="predicted"/>
<dbReference type="GO" id="GO:0000976">
    <property type="term" value="F:transcription cis-regulatory region binding"/>
    <property type="evidence" value="ECO:0007669"/>
    <property type="project" value="TreeGrafter"/>
</dbReference>
<dbReference type="Gene3D" id="1.10.10.10">
    <property type="entry name" value="Winged helix-like DNA-binding domain superfamily/Winged helix DNA-binding domain"/>
    <property type="match status" value="1"/>
</dbReference>
<organism evidence="8 9">
    <name type="scientific">Rhodocytophaga rosea</name>
    <dbReference type="NCBI Taxonomy" id="2704465"/>
    <lineage>
        <taxon>Bacteria</taxon>
        <taxon>Pseudomonadati</taxon>
        <taxon>Bacteroidota</taxon>
        <taxon>Cytophagia</taxon>
        <taxon>Cytophagales</taxon>
        <taxon>Rhodocytophagaceae</taxon>
        <taxon>Rhodocytophaga</taxon>
    </lineage>
</organism>
<dbReference type="InterPro" id="IPR001867">
    <property type="entry name" value="OmpR/PhoB-type_DNA-bd"/>
</dbReference>